<evidence type="ECO:0000256" key="1">
    <source>
        <dbReference type="ARBA" id="ARBA00004651"/>
    </source>
</evidence>
<sequence>MSLHDYVRLLRRGWWVVLLGTVLGAMAAFVLASTTPATYYSTATVYVTVAGDGTPSDLASGGSFATQRVATYASLASTTVVLDRAAAALGGTDDADALRETVTSSARTETALVDITASANDAAVAAARAQAVADALAAEATRLDATGTVASVQLTVVQPAEVPTVATEPRPRNSVLIGLAVGLVLGLATVVVADALSTTIRSSADLPGSGGLATLTSMPSGPKRRSRHLSETDARLEAFRQLRANLQFGSHVGGTIAVAGVTAASDAHAVARQLAAAFGEIGSYVVVLDLDLRIPDGVRARRGAPVVTTPAPMGVADVLSGTASIDDVLTLAIGDRVHEITAGQVDGSSAQRLSTPAMRQVLDTLVARFDHVLLACPPLVERSESAVAAALAGSALVVVESGATKRSEFQFALELLAGVRVTSVSVAVDHVRDLDLGGGMLNRPGTAGELESAGA</sequence>
<keyword evidence="5 7" id="KW-1133">Transmembrane helix</keyword>
<evidence type="ECO:0000256" key="2">
    <source>
        <dbReference type="ARBA" id="ARBA00006683"/>
    </source>
</evidence>
<evidence type="ECO:0000256" key="5">
    <source>
        <dbReference type="ARBA" id="ARBA00022989"/>
    </source>
</evidence>
<evidence type="ECO:0000256" key="6">
    <source>
        <dbReference type="ARBA" id="ARBA00023136"/>
    </source>
</evidence>
<organism evidence="9 11">
    <name type="scientific">Modestobacter muralis</name>
    <dbReference type="NCBI Taxonomy" id="1608614"/>
    <lineage>
        <taxon>Bacteria</taxon>
        <taxon>Bacillati</taxon>
        <taxon>Actinomycetota</taxon>
        <taxon>Actinomycetes</taxon>
        <taxon>Geodermatophilales</taxon>
        <taxon>Geodermatophilaceae</taxon>
        <taxon>Modestobacter</taxon>
    </lineage>
</organism>
<evidence type="ECO:0000313" key="10">
    <source>
        <dbReference type="EMBL" id="NEN51363.1"/>
    </source>
</evidence>
<keyword evidence="11" id="KW-1185">Reference proteome</keyword>
<keyword evidence="6 7" id="KW-0472">Membrane</keyword>
<dbReference type="Proteomes" id="UP000471152">
    <property type="component" value="Unassembled WGS sequence"/>
</dbReference>
<gene>
    <name evidence="10" type="ORF">G3R41_10515</name>
    <name evidence="9" type="ORF">GCU67_09860</name>
</gene>
<dbReference type="PANTHER" id="PTHR32309">
    <property type="entry name" value="TYROSINE-PROTEIN KINASE"/>
    <property type="match status" value="1"/>
</dbReference>
<dbReference type="EMBL" id="JAAGWB010000025">
    <property type="protein sequence ID" value="NEN51363.1"/>
    <property type="molecule type" value="Genomic_DNA"/>
</dbReference>
<evidence type="ECO:0000259" key="8">
    <source>
        <dbReference type="Pfam" id="PF02706"/>
    </source>
</evidence>
<evidence type="ECO:0000256" key="3">
    <source>
        <dbReference type="ARBA" id="ARBA00022475"/>
    </source>
</evidence>
<comment type="subcellular location">
    <subcellularLocation>
        <location evidence="1">Cell membrane</location>
        <topology evidence="1">Multi-pass membrane protein</topology>
    </subcellularLocation>
</comment>
<dbReference type="Pfam" id="PF02706">
    <property type="entry name" value="Wzz"/>
    <property type="match status" value="1"/>
</dbReference>
<protein>
    <submittedName>
        <fullName evidence="9">Lipopolysaccharide biosynthesis protein</fullName>
    </submittedName>
</protein>
<feature type="transmembrane region" description="Helical" evidence="7">
    <location>
        <begin position="12"/>
        <end position="32"/>
    </location>
</feature>
<evidence type="ECO:0000313" key="9">
    <source>
        <dbReference type="EMBL" id="NEK94475.1"/>
    </source>
</evidence>
<dbReference type="Gene3D" id="3.40.50.300">
    <property type="entry name" value="P-loop containing nucleotide triphosphate hydrolases"/>
    <property type="match status" value="1"/>
</dbReference>
<dbReference type="InterPro" id="IPR027417">
    <property type="entry name" value="P-loop_NTPase"/>
</dbReference>
<keyword evidence="4 7" id="KW-0812">Transmembrane</keyword>
<evidence type="ECO:0000313" key="12">
    <source>
        <dbReference type="Proteomes" id="UP000471152"/>
    </source>
</evidence>
<dbReference type="GO" id="GO:0005886">
    <property type="term" value="C:plasma membrane"/>
    <property type="evidence" value="ECO:0007669"/>
    <property type="project" value="UniProtKB-SubCell"/>
</dbReference>
<keyword evidence="3" id="KW-1003">Cell membrane</keyword>
<dbReference type="Proteomes" id="UP000468828">
    <property type="component" value="Unassembled WGS sequence"/>
</dbReference>
<dbReference type="SUPFAM" id="SSF52540">
    <property type="entry name" value="P-loop containing nucleoside triphosphate hydrolases"/>
    <property type="match status" value="1"/>
</dbReference>
<dbReference type="AlphaFoldDB" id="A0A6P0EU26"/>
<comment type="similarity">
    <text evidence="2">Belongs to the CpsC/CapA family.</text>
</comment>
<reference evidence="9 11" key="1">
    <citation type="submission" date="2020-01" db="EMBL/GenBank/DDBJ databases">
        <title>the WGS Modestobacter muralis CPCC 204518.</title>
        <authorList>
            <person name="Jiang Z."/>
        </authorList>
    </citation>
    <scope>NUCLEOTIDE SEQUENCE [LARGE SCALE GENOMIC DNA]</scope>
    <source>
        <strain evidence="9 11">DSM 100205</strain>
    </source>
</reference>
<feature type="domain" description="Polysaccharide chain length determinant N-terminal" evidence="8">
    <location>
        <begin position="2"/>
        <end position="82"/>
    </location>
</feature>
<evidence type="ECO:0000256" key="4">
    <source>
        <dbReference type="ARBA" id="ARBA00022692"/>
    </source>
</evidence>
<dbReference type="InterPro" id="IPR003856">
    <property type="entry name" value="LPS_length_determ_N"/>
</dbReference>
<dbReference type="PANTHER" id="PTHR32309:SF13">
    <property type="entry name" value="FERRIC ENTEROBACTIN TRANSPORT PROTEIN FEPE"/>
    <property type="match status" value="1"/>
</dbReference>
<dbReference type="EMBL" id="JAAGWH010000023">
    <property type="protein sequence ID" value="NEK94475.1"/>
    <property type="molecule type" value="Genomic_DNA"/>
</dbReference>
<dbReference type="RefSeq" id="WP_163611056.1">
    <property type="nucleotide sequence ID" value="NZ_JAAGWB010000025.1"/>
</dbReference>
<reference evidence="10 12" key="2">
    <citation type="submission" date="2020-02" db="EMBL/GenBank/DDBJ databases">
        <title>The WGS of Modestobacter muralis DSM 100205.</title>
        <authorList>
            <person name="Jiang Z."/>
        </authorList>
    </citation>
    <scope>NUCLEOTIDE SEQUENCE [LARGE SCALE GENOMIC DNA]</scope>
    <source>
        <strain evidence="10 12">DSM 100205</strain>
    </source>
</reference>
<comment type="caution">
    <text evidence="9">The sequence shown here is derived from an EMBL/GenBank/DDBJ whole genome shotgun (WGS) entry which is preliminary data.</text>
</comment>
<proteinExistence type="inferred from homology"/>
<evidence type="ECO:0000256" key="7">
    <source>
        <dbReference type="SAM" id="Phobius"/>
    </source>
</evidence>
<evidence type="ECO:0000313" key="11">
    <source>
        <dbReference type="Proteomes" id="UP000468828"/>
    </source>
</evidence>
<name>A0A6P0EU26_9ACTN</name>
<dbReference type="InterPro" id="IPR050445">
    <property type="entry name" value="Bact_polysacc_biosynth/exp"/>
</dbReference>
<accession>A0A6P0EU26</accession>
<dbReference type="GO" id="GO:0004713">
    <property type="term" value="F:protein tyrosine kinase activity"/>
    <property type="evidence" value="ECO:0007669"/>
    <property type="project" value="TreeGrafter"/>
</dbReference>